<evidence type="ECO:0008006" key="3">
    <source>
        <dbReference type="Google" id="ProtNLM"/>
    </source>
</evidence>
<proteinExistence type="predicted"/>
<dbReference type="EMBL" id="QGKY02002305">
    <property type="protein sequence ID" value="KAF2531333.1"/>
    <property type="molecule type" value="Genomic_DNA"/>
</dbReference>
<gene>
    <name evidence="2" type="ORF">F2Q70_00031127</name>
</gene>
<name>A0A8S9FCT9_BRACR</name>
<dbReference type="AlphaFoldDB" id="A0A8S9FCT9"/>
<feature type="region of interest" description="Disordered" evidence="1">
    <location>
        <begin position="143"/>
        <end position="166"/>
    </location>
</feature>
<organism evidence="2">
    <name type="scientific">Brassica cretica</name>
    <name type="common">Mustard</name>
    <dbReference type="NCBI Taxonomy" id="69181"/>
    <lineage>
        <taxon>Eukaryota</taxon>
        <taxon>Viridiplantae</taxon>
        <taxon>Streptophyta</taxon>
        <taxon>Embryophyta</taxon>
        <taxon>Tracheophyta</taxon>
        <taxon>Spermatophyta</taxon>
        <taxon>Magnoliopsida</taxon>
        <taxon>eudicotyledons</taxon>
        <taxon>Gunneridae</taxon>
        <taxon>Pentapetalae</taxon>
        <taxon>rosids</taxon>
        <taxon>malvids</taxon>
        <taxon>Brassicales</taxon>
        <taxon>Brassicaceae</taxon>
        <taxon>Brassiceae</taxon>
        <taxon>Brassica</taxon>
    </lineage>
</organism>
<reference evidence="2" key="1">
    <citation type="submission" date="2019-12" db="EMBL/GenBank/DDBJ databases">
        <title>Genome sequencing and annotation of Brassica cretica.</title>
        <authorList>
            <person name="Studholme D.J."/>
            <person name="Sarris P.F."/>
        </authorList>
    </citation>
    <scope>NUCLEOTIDE SEQUENCE</scope>
    <source>
        <strain evidence="2">PFS-102/07</strain>
        <tissue evidence="2">Leaf</tissue>
    </source>
</reference>
<sequence>MRCWCRRNISSPGVKAAKARGKKPQVEGQYVSDYQLMWSIEKDDLAMKQQLSKMKLLEKLLAKENLADYEEDRKKKLINELIYLLMWTILLFVSGNGKEDSTLERSITGHCDYKMAGSSVLKQGSFDRGKRSIKGASSQVNECDAGVEGTSRPPGVKAAKAHGKKPQVEGQDVSDYQLMWSIKKDDLAMKQQLSKMRLLEKLLAKENLADYEEDLKKKLINELILCHVTGKKRLHWRGASQAIVIISNENNAVVDDDGTCRPPGVRAAKARGKKPVIESKGLSDFQTMWSIKKEDLAMKEKLSKMKLRESLIAKQVPLADYEEALKKKLINELM</sequence>
<evidence type="ECO:0000256" key="1">
    <source>
        <dbReference type="SAM" id="MobiDB-lite"/>
    </source>
</evidence>
<evidence type="ECO:0000313" key="2">
    <source>
        <dbReference type="EMBL" id="KAF2531333.1"/>
    </source>
</evidence>
<comment type="caution">
    <text evidence="2">The sequence shown here is derived from an EMBL/GenBank/DDBJ whole genome shotgun (WGS) entry which is preliminary data.</text>
</comment>
<protein>
    <recommendedName>
        <fullName evidence="3">No apical meristem-associated C-terminal domain-containing protein</fullName>
    </recommendedName>
</protein>
<accession>A0A8S9FCT9</accession>